<dbReference type="Proteomes" id="UP000006271">
    <property type="component" value="Unassembled WGS sequence"/>
</dbReference>
<proteinExistence type="predicted"/>
<name>K5ZT24_9BACT</name>
<protein>
    <submittedName>
        <fullName evidence="1">Uncharacterized protein</fullName>
    </submittedName>
</protein>
<gene>
    <name evidence="1" type="ORF">HMPREF1060_01343</name>
</gene>
<organism evidence="1 2">
    <name type="scientific">Parabacteroides merdae CL03T12C32</name>
    <dbReference type="NCBI Taxonomy" id="999420"/>
    <lineage>
        <taxon>Bacteria</taxon>
        <taxon>Pseudomonadati</taxon>
        <taxon>Bacteroidota</taxon>
        <taxon>Bacteroidia</taxon>
        <taxon>Bacteroidales</taxon>
        <taxon>Tannerellaceae</taxon>
        <taxon>Parabacteroides</taxon>
    </lineage>
</organism>
<dbReference type="EMBL" id="AGZQ01000006">
    <property type="protein sequence ID" value="EKN14666.1"/>
    <property type="molecule type" value="Genomic_DNA"/>
</dbReference>
<dbReference type="HOGENOM" id="CLU_3219724_0_0_10"/>
<sequence length="44" mass="5254">MKLGKSISFIFKRLTLFRNIFLFDYNYGIDNIHLKLNTSPFTLI</sequence>
<reference evidence="1 2" key="1">
    <citation type="submission" date="2012-02" db="EMBL/GenBank/DDBJ databases">
        <title>The Genome Sequence of Parabacteroides merdae CL03T12C32.</title>
        <authorList>
            <consortium name="The Broad Institute Genome Sequencing Platform"/>
            <person name="Earl A."/>
            <person name="Ward D."/>
            <person name="Feldgarden M."/>
            <person name="Gevers D."/>
            <person name="Zitomersky N.L."/>
            <person name="Coyne M.J."/>
            <person name="Comstock L.E."/>
            <person name="Young S.K."/>
            <person name="Zeng Q."/>
            <person name="Gargeya S."/>
            <person name="Fitzgerald M."/>
            <person name="Haas B."/>
            <person name="Abouelleil A."/>
            <person name="Alvarado L."/>
            <person name="Arachchi H.M."/>
            <person name="Berlin A."/>
            <person name="Chapman S.B."/>
            <person name="Gearin G."/>
            <person name="Goldberg J."/>
            <person name="Griggs A."/>
            <person name="Gujja S."/>
            <person name="Hansen M."/>
            <person name="Heiman D."/>
            <person name="Howarth C."/>
            <person name="Larimer J."/>
            <person name="Lui A."/>
            <person name="MacDonald P.J.P."/>
            <person name="McCowen C."/>
            <person name="Montmayeur A."/>
            <person name="Murphy C."/>
            <person name="Neiman D."/>
            <person name="Pearson M."/>
            <person name="Priest M."/>
            <person name="Roberts A."/>
            <person name="Saif S."/>
            <person name="Shea T."/>
            <person name="Sisk P."/>
            <person name="Stolte C."/>
            <person name="Sykes S."/>
            <person name="Wortman J."/>
            <person name="Nusbaum C."/>
            <person name="Birren B."/>
        </authorList>
    </citation>
    <scope>NUCLEOTIDE SEQUENCE [LARGE SCALE GENOMIC DNA]</scope>
    <source>
        <strain evidence="1 2">CL03T12C32</strain>
    </source>
</reference>
<dbReference type="AlphaFoldDB" id="K5ZT24"/>
<evidence type="ECO:0000313" key="1">
    <source>
        <dbReference type="EMBL" id="EKN14666.1"/>
    </source>
</evidence>
<comment type="caution">
    <text evidence="1">The sequence shown here is derived from an EMBL/GenBank/DDBJ whole genome shotgun (WGS) entry which is preliminary data.</text>
</comment>
<accession>K5ZT24</accession>
<evidence type="ECO:0000313" key="2">
    <source>
        <dbReference type="Proteomes" id="UP000006271"/>
    </source>
</evidence>